<dbReference type="InterPro" id="IPR010285">
    <property type="entry name" value="DNA_helicase_pif1-like_DEAD"/>
</dbReference>
<dbReference type="GO" id="GO:0004527">
    <property type="term" value="F:exonuclease activity"/>
    <property type="evidence" value="ECO:0007669"/>
    <property type="project" value="UniProtKB-KW"/>
</dbReference>
<keyword evidence="2" id="KW-0255">Endonuclease</keyword>
<evidence type="ECO:0000256" key="2">
    <source>
        <dbReference type="ARBA" id="ARBA00022759"/>
    </source>
</evidence>
<proteinExistence type="predicted"/>
<keyword evidence="7" id="KW-0347">Helicase</keyword>
<dbReference type="PANTHER" id="PTHR47642">
    <property type="entry name" value="ATP-DEPENDENT DNA HELICASE"/>
    <property type="match status" value="1"/>
</dbReference>
<evidence type="ECO:0000256" key="1">
    <source>
        <dbReference type="ARBA" id="ARBA00022722"/>
    </source>
</evidence>
<evidence type="ECO:0000256" key="4">
    <source>
        <dbReference type="ARBA" id="ARBA00022839"/>
    </source>
</evidence>
<dbReference type="RefSeq" id="YP_006908627.1">
    <property type="nucleotide sequence ID" value="NC_018875.1"/>
</dbReference>
<dbReference type="GO" id="GO:0006281">
    <property type="term" value="P:DNA repair"/>
    <property type="evidence" value="ECO:0007669"/>
    <property type="project" value="InterPro"/>
</dbReference>
<dbReference type="Proteomes" id="UP000201571">
    <property type="component" value="Segment"/>
</dbReference>
<dbReference type="Gene3D" id="3.40.50.300">
    <property type="entry name" value="P-loop containing nucleotide triphosphate hydrolases"/>
    <property type="match status" value="1"/>
</dbReference>
<dbReference type="InterPro" id="IPR034720">
    <property type="entry name" value="Viral_alk_exo"/>
</dbReference>
<dbReference type="SUPFAM" id="SSF52540">
    <property type="entry name" value="P-loop containing nucleoside triphosphate hydrolases"/>
    <property type="match status" value="2"/>
</dbReference>
<evidence type="ECO:0000313" key="7">
    <source>
        <dbReference type="EMBL" id="AER41545.1"/>
    </source>
</evidence>
<dbReference type="InterPro" id="IPR011335">
    <property type="entry name" value="Restrct_endonuc-II-like"/>
</dbReference>
<gene>
    <name evidence="7" type="primary">alk-exo-hel-2</name>
</gene>
<feature type="domain" description="DNA helicase Pif1-like DEAD-box helicase" evidence="6">
    <location>
        <begin position="470"/>
        <end position="641"/>
    </location>
</feature>
<dbReference type="InterPro" id="IPR027417">
    <property type="entry name" value="P-loop_NTPase"/>
</dbReference>
<dbReference type="GeneID" id="13842703"/>
<keyword evidence="4 7" id="KW-0269">Exonuclease</keyword>
<reference evidence="7 8" key="1">
    <citation type="journal article" date="2012" name="BMC Genomics">
        <title>Genome of Epinotia aporema granulovirus (EpapGV), a polyorganotropic fast killing betabaculovirus with a novel thymidylate kinase gene.</title>
        <authorList>
            <person name="Ferrelli M.L."/>
            <person name="Salvador R."/>
            <person name="Biedma M.E."/>
            <person name="Berretta M.F."/>
            <person name="Haase S."/>
            <person name="Sciocco-Cap A."/>
            <person name="Ghiringhelli P.D."/>
            <person name="Romanowski V."/>
        </authorList>
    </citation>
    <scope>NUCLEOTIDE SEQUENCE [LARGE SCALE GENOMIC DNA]</scope>
</reference>
<evidence type="ECO:0000256" key="3">
    <source>
        <dbReference type="ARBA" id="ARBA00022801"/>
    </source>
</evidence>
<evidence type="ECO:0000256" key="5">
    <source>
        <dbReference type="SAM" id="MobiDB-lite"/>
    </source>
</evidence>
<evidence type="ECO:0000259" key="6">
    <source>
        <dbReference type="Pfam" id="PF05970"/>
    </source>
</evidence>
<dbReference type="GO" id="GO:0004519">
    <property type="term" value="F:endonuclease activity"/>
    <property type="evidence" value="ECO:0007669"/>
    <property type="project" value="UniProtKB-KW"/>
</dbReference>
<sequence length="886" mass="102464">MHEFNESLTAEQNRLADKYCLQNYVSNLTLDYRNSKQEIFELEKATRGQGENELWKLLRINRTTASNSGHAFYGGENEAMRYGLDNEKLLKQNAQLIDLVCARIEHKTKQKVVERVLDCGMFITELGLYSASPDAYFLLENNAMVVMEIKCPYTYRSETLFTIRDKFNNRNRYRVPHTAFSVNRHGEYLNVLVEKNNDHYRQMQAQMYVTNAVFAVYMVKIGQDHEMHFVERDNEHINKMKKKELAEFKNYTNQNNSYRCMIKEQSRYASFDSAVEEQMRRKLAKNGLYNKHGVITCYFCKSQFEINNAINHDCGTKQDNVIYINVDNISYINERDRIDNLLNSANYCREQATALAKSKFYWDGTQLRLYCCGQTDLHAPNCSMKRSDEEPVPSTSTSTQPPPVKRLKLDDETDFDEIHRKFMEDDELVEMESVPLTRTIEPEETVESIAEHLKQYDEKFNTRLVKPVTLNQSQQKLFDYVVSRQEFEPIFVSGSAGTGKSALLLALQKRWEDDKKIVMTVAYTHMAARNVNGTTCHSAFGFDFNLNLKSYICNPVPNYLIIDEISMIPDKMLNGIDEKLRYNTGVDKPFGGVNVIVFGDLYQLPPINDEKKNNFKPPFYSRVWNSLSLYELTENMRQTEAEFIANLNMLRVGDIRCKKFFDKLVTKPPLISESVKCTTLVPLNYKADIVNINCYKYIRGLNKKAEEYTVKIEQHILRKTFENSRILFTKKQEEMIFQPGMKFCVGTRIMATQNINGFCNGDVGIVTEVDPEVGPLIKREHDGRSMWLTKATVMFSTDDKQYVKMITGLPMRYGWGGTVHKNQGMTVINLIVNPDKVFVNGQAYVALSRVTHCSGLKLISPIPERHISVMNDVTKIYESMNKLVVE</sequence>
<dbReference type="Pfam" id="PF01771">
    <property type="entry name" value="Viral_alk_exo"/>
    <property type="match status" value="1"/>
</dbReference>
<dbReference type="OrthoDB" id="5394at10239"/>
<dbReference type="Gene3D" id="3.90.320.10">
    <property type="match status" value="1"/>
</dbReference>
<name>K4ERV5_9BBAC</name>
<dbReference type="GO" id="GO:0000723">
    <property type="term" value="P:telomere maintenance"/>
    <property type="evidence" value="ECO:0007669"/>
    <property type="project" value="InterPro"/>
</dbReference>
<dbReference type="EMBL" id="JN408834">
    <property type="protein sequence ID" value="AER41545.1"/>
    <property type="molecule type" value="Genomic_DNA"/>
</dbReference>
<dbReference type="Pfam" id="PF05970">
    <property type="entry name" value="PIF1"/>
    <property type="match status" value="1"/>
</dbReference>
<keyword evidence="7" id="KW-0547">Nucleotide-binding</keyword>
<organism evidence="7 8">
    <name type="scientific">Epinotia aporema granulovirus</name>
    <dbReference type="NCBI Taxonomy" id="166056"/>
    <lineage>
        <taxon>Viruses</taxon>
        <taxon>Viruses incertae sedis</taxon>
        <taxon>Naldaviricetes</taxon>
        <taxon>Lefavirales</taxon>
        <taxon>Baculoviridae</taxon>
        <taxon>Betabaculovirus</taxon>
        <taxon>Betabaculovirus epaporemae</taxon>
    </lineage>
</organism>
<dbReference type="InterPro" id="IPR011604">
    <property type="entry name" value="PDDEXK-like_dom_sf"/>
</dbReference>
<evidence type="ECO:0000313" key="8">
    <source>
        <dbReference type="Proteomes" id="UP000201571"/>
    </source>
</evidence>
<keyword evidence="3" id="KW-0378">Hydrolase</keyword>
<dbReference type="GO" id="GO:0003678">
    <property type="term" value="F:DNA helicase activity"/>
    <property type="evidence" value="ECO:0007669"/>
    <property type="project" value="InterPro"/>
</dbReference>
<accession>K4ERV5</accession>
<keyword evidence="7" id="KW-0067">ATP-binding</keyword>
<feature type="region of interest" description="Disordered" evidence="5">
    <location>
        <begin position="382"/>
        <end position="404"/>
    </location>
</feature>
<keyword evidence="1" id="KW-0540">Nuclease</keyword>
<dbReference type="KEGG" id="vg:13842703"/>
<dbReference type="SUPFAM" id="SSF52980">
    <property type="entry name" value="Restriction endonuclease-like"/>
    <property type="match status" value="1"/>
</dbReference>
<keyword evidence="8" id="KW-1185">Reference proteome</keyword>
<protein>
    <submittedName>
        <fullName evidence="7">Alkaline exonuclease-helicase 2 fusion protein</fullName>
    </submittedName>
</protein>
<dbReference type="InterPro" id="IPR051055">
    <property type="entry name" value="PIF1_helicase"/>
</dbReference>